<dbReference type="GO" id="GO:0004526">
    <property type="term" value="F:ribonuclease P activity"/>
    <property type="evidence" value="ECO:0007669"/>
    <property type="project" value="UniProtKB-UniRule"/>
</dbReference>
<dbReference type="Pfam" id="PF00825">
    <property type="entry name" value="Ribonuclease_P"/>
    <property type="match status" value="1"/>
</dbReference>
<protein>
    <recommendedName>
        <fullName evidence="7 8">Ribonuclease P protein component</fullName>
        <shortName evidence="7">RNase P protein</shortName>
        <shortName evidence="7">RNaseP protein</shortName>
        <ecNumber evidence="7 8">3.1.26.5</ecNumber>
    </recommendedName>
    <alternativeName>
        <fullName evidence="7">Protein C5</fullName>
    </alternativeName>
</protein>
<dbReference type="OrthoDB" id="9796422at2"/>
<name>A0A4R7K2D8_9GAMM</name>
<dbReference type="GO" id="GO:0001682">
    <property type="term" value="P:tRNA 5'-leader removal"/>
    <property type="evidence" value="ECO:0007669"/>
    <property type="project" value="UniProtKB-UniRule"/>
</dbReference>
<evidence type="ECO:0000256" key="3">
    <source>
        <dbReference type="ARBA" id="ARBA00022722"/>
    </source>
</evidence>
<evidence type="ECO:0000256" key="4">
    <source>
        <dbReference type="ARBA" id="ARBA00022759"/>
    </source>
</evidence>
<evidence type="ECO:0000256" key="8">
    <source>
        <dbReference type="NCBIfam" id="TIGR00188"/>
    </source>
</evidence>
<dbReference type="Proteomes" id="UP000295830">
    <property type="component" value="Unassembled WGS sequence"/>
</dbReference>
<evidence type="ECO:0000256" key="1">
    <source>
        <dbReference type="ARBA" id="ARBA00002663"/>
    </source>
</evidence>
<evidence type="ECO:0000256" key="7">
    <source>
        <dbReference type="HAMAP-Rule" id="MF_00227"/>
    </source>
</evidence>
<accession>A0A4R7K2D8</accession>
<keyword evidence="10" id="KW-1185">Reference proteome</keyword>
<dbReference type="EC" id="3.1.26.5" evidence="7 8"/>
<dbReference type="PANTHER" id="PTHR33992:SF1">
    <property type="entry name" value="RIBONUCLEASE P PROTEIN COMPONENT"/>
    <property type="match status" value="1"/>
</dbReference>
<comment type="subunit">
    <text evidence="7">Consists of a catalytic RNA component (M1 or rnpB) and a protein subunit.</text>
</comment>
<keyword evidence="2 7" id="KW-0819">tRNA processing</keyword>
<evidence type="ECO:0000313" key="10">
    <source>
        <dbReference type="Proteomes" id="UP000295830"/>
    </source>
</evidence>
<dbReference type="RefSeq" id="WP_133734500.1">
    <property type="nucleotide sequence ID" value="NZ_SOAX01000001.1"/>
</dbReference>
<sequence length="126" mass="14709">MTHDNRFPRQARLLNSRAYTQVFSDVQFKTGNRHLLMLATQTRAPEPSQSRLGIIVARKHLKRAVDRNRIKRLVRESFRHRQNDIPSLDVIVLARPGIGTLDNQQLYQQLDRLWSKLSHQVDSTSL</sequence>
<keyword evidence="4 7" id="KW-0255">Endonuclease</keyword>
<dbReference type="InterPro" id="IPR020568">
    <property type="entry name" value="Ribosomal_Su5_D2-typ_SF"/>
</dbReference>
<dbReference type="InterPro" id="IPR020539">
    <property type="entry name" value="RNase_P_CS"/>
</dbReference>
<keyword evidence="6 7" id="KW-0694">RNA-binding</keyword>
<dbReference type="InterPro" id="IPR000100">
    <property type="entry name" value="RNase_P"/>
</dbReference>
<dbReference type="GO" id="GO:0042781">
    <property type="term" value="F:3'-tRNA processing endoribonuclease activity"/>
    <property type="evidence" value="ECO:0007669"/>
    <property type="project" value="TreeGrafter"/>
</dbReference>
<evidence type="ECO:0000256" key="5">
    <source>
        <dbReference type="ARBA" id="ARBA00022801"/>
    </source>
</evidence>
<dbReference type="NCBIfam" id="TIGR00188">
    <property type="entry name" value="rnpA"/>
    <property type="match status" value="1"/>
</dbReference>
<comment type="catalytic activity">
    <reaction evidence="7">
        <text>Endonucleolytic cleavage of RNA, removing 5'-extranucleotides from tRNA precursor.</text>
        <dbReference type="EC" id="3.1.26.5"/>
    </reaction>
</comment>
<dbReference type="Gene3D" id="3.30.230.10">
    <property type="match status" value="1"/>
</dbReference>
<organism evidence="9 10">
    <name type="scientific">Halospina denitrificans</name>
    <dbReference type="NCBI Taxonomy" id="332522"/>
    <lineage>
        <taxon>Bacteria</taxon>
        <taxon>Pseudomonadati</taxon>
        <taxon>Pseudomonadota</taxon>
        <taxon>Gammaproteobacteria</taxon>
        <taxon>Halospina</taxon>
    </lineage>
</organism>
<comment type="function">
    <text evidence="1 7">RNaseP catalyzes the removal of the 5'-leader sequence from pre-tRNA to produce the mature 5'-terminus. It can also cleave other RNA substrates such as 4.5S RNA. The protein component plays an auxiliary but essential role in vivo by binding to the 5'-leader sequence and broadening the substrate specificity of the ribozyme.</text>
</comment>
<evidence type="ECO:0000256" key="2">
    <source>
        <dbReference type="ARBA" id="ARBA00022694"/>
    </source>
</evidence>
<dbReference type="HAMAP" id="MF_00227">
    <property type="entry name" value="RNase_P"/>
    <property type="match status" value="1"/>
</dbReference>
<comment type="similarity">
    <text evidence="7">Belongs to the RnpA family.</text>
</comment>
<gene>
    <name evidence="7" type="primary">rnpA</name>
    <name evidence="9" type="ORF">DES49_0172</name>
</gene>
<dbReference type="SUPFAM" id="SSF54211">
    <property type="entry name" value="Ribosomal protein S5 domain 2-like"/>
    <property type="match status" value="1"/>
</dbReference>
<dbReference type="GO" id="GO:0030677">
    <property type="term" value="C:ribonuclease P complex"/>
    <property type="evidence" value="ECO:0007669"/>
    <property type="project" value="TreeGrafter"/>
</dbReference>
<dbReference type="PROSITE" id="PS00648">
    <property type="entry name" value="RIBONUCLEASE_P"/>
    <property type="match status" value="1"/>
</dbReference>
<keyword evidence="5 7" id="KW-0378">Hydrolase</keyword>
<dbReference type="PANTHER" id="PTHR33992">
    <property type="entry name" value="RIBONUCLEASE P PROTEIN COMPONENT"/>
    <property type="match status" value="1"/>
</dbReference>
<keyword evidence="3 7" id="KW-0540">Nuclease</keyword>
<reference evidence="9 10" key="1">
    <citation type="submission" date="2019-03" db="EMBL/GenBank/DDBJ databases">
        <title>Genomic Encyclopedia of Type Strains, Phase IV (KMG-IV): sequencing the most valuable type-strain genomes for metagenomic binning, comparative biology and taxonomic classification.</title>
        <authorList>
            <person name="Goeker M."/>
        </authorList>
    </citation>
    <scope>NUCLEOTIDE SEQUENCE [LARGE SCALE GENOMIC DNA]</scope>
    <source>
        <strain evidence="9 10">DSM 15505</strain>
    </source>
</reference>
<dbReference type="InterPro" id="IPR014721">
    <property type="entry name" value="Ribsml_uS5_D2-typ_fold_subgr"/>
</dbReference>
<evidence type="ECO:0000313" key="9">
    <source>
        <dbReference type="EMBL" id="TDT44073.1"/>
    </source>
</evidence>
<dbReference type="AlphaFoldDB" id="A0A4R7K2D8"/>
<dbReference type="EMBL" id="SOAX01000001">
    <property type="protein sequence ID" value="TDT44073.1"/>
    <property type="molecule type" value="Genomic_DNA"/>
</dbReference>
<evidence type="ECO:0000256" key="6">
    <source>
        <dbReference type="ARBA" id="ARBA00022884"/>
    </source>
</evidence>
<comment type="caution">
    <text evidence="9">The sequence shown here is derived from an EMBL/GenBank/DDBJ whole genome shotgun (WGS) entry which is preliminary data.</text>
</comment>
<dbReference type="GO" id="GO:0000049">
    <property type="term" value="F:tRNA binding"/>
    <property type="evidence" value="ECO:0007669"/>
    <property type="project" value="UniProtKB-UniRule"/>
</dbReference>
<proteinExistence type="inferred from homology"/>